<evidence type="ECO:0000256" key="11">
    <source>
        <dbReference type="ARBA" id="ARBA00023014"/>
    </source>
</evidence>
<keyword evidence="7 14" id="KW-0479">Metal-binding</keyword>
<evidence type="ECO:0000256" key="4">
    <source>
        <dbReference type="ARBA" id="ARBA00017710"/>
    </source>
</evidence>
<evidence type="ECO:0000256" key="15">
    <source>
        <dbReference type="PIRSR" id="PIRSR006439-50"/>
    </source>
</evidence>
<feature type="binding site" evidence="15">
    <location>
        <position position="535"/>
    </location>
    <ligand>
        <name>[4Fe-4S] cluster</name>
        <dbReference type="ChEBI" id="CHEBI:49883"/>
        <label>1</label>
    </ligand>
</feature>
<dbReference type="EC" id="1.2.7.8" evidence="3 14"/>
<dbReference type="SUPFAM" id="SSF52922">
    <property type="entry name" value="TK C-terminal domain-like"/>
    <property type="match status" value="1"/>
</dbReference>
<dbReference type="InterPro" id="IPR029061">
    <property type="entry name" value="THDP-binding"/>
</dbReference>
<keyword evidence="18" id="KW-1185">Reference proteome</keyword>
<dbReference type="GO" id="GO:0030976">
    <property type="term" value="F:thiamine pyrophosphate binding"/>
    <property type="evidence" value="ECO:0007669"/>
    <property type="project" value="InterPro"/>
</dbReference>
<dbReference type="InterPro" id="IPR017900">
    <property type="entry name" value="4Fe4S_Fe_S_CS"/>
</dbReference>
<keyword evidence="8 14" id="KW-0249">Electron transport</keyword>
<proteinExistence type="predicted"/>
<evidence type="ECO:0000256" key="5">
    <source>
        <dbReference type="ARBA" id="ARBA00022448"/>
    </source>
</evidence>
<dbReference type="InterPro" id="IPR045025">
    <property type="entry name" value="HACL1-like"/>
</dbReference>
<name>A0A8A7KKZ7_9FIRM</name>
<feature type="binding site" evidence="15">
    <location>
        <position position="557"/>
    </location>
    <ligand>
        <name>[4Fe-4S] cluster</name>
        <dbReference type="ChEBI" id="CHEBI:49883"/>
        <label>2</label>
    </ligand>
</feature>
<protein>
    <recommendedName>
        <fullName evidence="4 14">Indolepyruvate oxidoreductase subunit IorA</fullName>
        <shortName evidence="14">IOR</shortName>
        <ecNumber evidence="3 14">1.2.7.8</ecNumber>
    </recommendedName>
    <alternativeName>
        <fullName evidence="12 14">Indolepyruvate ferredoxin oxidoreductase subunit alpha</fullName>
    </alternativeName>
</protein>
<evidence type="ECO:0000256" key="7">
    <source>
        <dbReference type="ARBA" id="ARBA00022723"/>
    </source>
</evidence>
<dbReference type="SUPFAM" id="SSF54862">
    <property type="entry name" value="4Fe-4S ferredoxins"/>
    <property type="match status" value="1"/>
</dbReference>
<dbReference type="InterPro" id="IPR017896">
    <property type="entry name" value="4Fe4S_Fe-S-bd"/>
</dbReference>
<feature type="binding site" evidence="15">
    <location>
        <position position="532"/>
    </location>
    <ligand>
        <name>[4Fe-4S] cluster</name>
        <dbReference type="ChEBI" id="CHEBI:49883"/>
        <label>1</label>
    </ligand>
</feature>
<evidence type="ECO:0000256" key="3">
    <source>
        <dbReference type="ARBA" id="ARBA00012812"/>
    </source>
</evidence>
<dbReference type="AlphaFoldDB" id="A0A8A7KKZ7"/>
<dbReference type="FunFam" id="3.40.50.970:FF:000039">
    <property type="entry name" value="Indolepyruvate oxidoreductase subunit IorA"/>
    <property type="match status" value="1"/>
</dbReference>
<evidence type="ECO:0000256" key="2">
    <source>
        <dbReference type="ARBA" id="ARBA00011238"/>
    </source>
</evidence>
<dbReference type="PIRSF" id="PIRSF006439">
    <property type="entry name" value="Indolepyruvate_ferr_oxidored"/>
    <property type="match status" value="1"/>
</dbReference>
<dbReference type="CDD" id="cd02008">
    <property type="entry name" value="TPP_IOR_alpha"/>
    <property type="match status" value="1"/>
</dbReference>
<feature type="domain" description="4Fe-4S ferredoxin-type" evidence="16">
    <location>
        <begin position="520"/>
        <end position="541"/>
    </location>
</feature>
<evidence type="ECO:0000256" key="8">
    <source>
        <dbReference type="ARBA" id="ARBA00022982"/>
    </source>
</evidence>
<dbReference type="InterPro" id="IPR011766">
    <property type="entry name" value="TPP_enzyme_TPP-bd"/>
</dbReference>
<organism evidence="17 18">
    <name type="scientific">Iocasia fonsfrigidae</name>
    <dbReference type="NCBI Taxonomy" id="2682810"/>
    <lineage>
        <taxon>Bacteria</taxon>
        <taxon>Bacillati</taxon>
        <taxon>Bacillota</taxon>
        <taxon>Clostridia</taxon>
        <taxon>Halanaerobiales</taxon>
        <taxon>Halanaerobiaceae</taxon>
        <taxon>Iocasia</taxon>
    </lineage>
</organism>
<dbReference type="RefSeq" id="WP_230866941.1">
    <property type="nucleotide sequence ID" value="NZ_CP046640.1"/>
</dbReference>
<dbReference type="EMBL" id="CP046640">
    <property type="protein sequence ID" value="QTL98522.1"/>
    <property type="molecule type" value="Genomic_DNA"/>
</dbReference>
<evidence type="ECO:0000313" key="17">
    <source>
        <dbReference type="EMBL" id="QTL98522.1"/>
    </source>
</evidence>
<dbReference type="InterPro" id="IPR002880">
    <property type="entry name" value="Pyrv_Fd/Flavodoxin_OxRdtase_N"/>
</dbReference>
<evidence type="ECO:0000313" key="18">
    <source>
        <dbReference type="Proteomes" id="UP000665020"/>
    </source>
</evidence>
<dbReference type="Pfam" id="PF00037">
    <property type="entry name" value="Fer4"/>
    <property type="match status" value="1"/>
</dbReference>
<reference evidence="17" key="1">
    <citation type="submission" date="2019-12" db="EMBL/GenBank/DDBJ databases">
        <authorList>
            <person name="zhang j."/>
            <person name="sun C.M."/>
        </authorList>
    </citation>
    <scope>NUCLEOTIDE SEQUENCE</scope>
    <source>
        <strain evidence="17">NS-1</strain>
    </source>
</reference>
<comment type="catalytic activity">
    <reaction evidence="13 14">
        <text>indole-3-pyruvate + 2 oxidized [2Fe-2S]-[ferredoxin] + CoA = (indol-3-yl)acetyl-CoA + 2 reduced [2Fe-2S]-[ferredoxin] + CO2 + H(+)</text>
        <dbReference type="Rhea" id="RHEA:12645"/>
        <dbReference type="Rhea" id="RHEA-COMP:10000"/>
        <dbReference type="Rhea" id="RHEA-COMP:10001"/>
        <dbReference type="ChEBI" id="CHEBI:15378"/>
        <dbReference type="ChEBI" id="CHEBI:16526"/>
        <dbReference type="ChEBI" id="CHEBI:17640"/>
        <dbReference type="ChEBI" id="CHEBI:33737"/>
        <dbReference type="ChEBI" id="CHEBI:33738"/>
        <dbReference type="ChEBI" id="CHEBI:57271"/>
        <dbReference type="ChEBI" id="CHEBI:57287"/>
        <dbReference type="EC" id="1.2.7.8"/>
    </reaction>
</comment>
<dbReference type="Pfam" id="PF02775">
    <property type="entry name" value="TPP_enzyme_C"/>
    <property type="match status" value="1"/>
</dbReference>
<dbReference type="Gene3D" id="3.30.70.20">
    <property type="match status" value="1"/>
</dbReference>
<dbReference type="GO" id="GO:0043805">
    <property type="term" value="F:indolepyruvate ferredoxin oxidoreductase activity"/>
    <property type="evidence" value="ECO:0007669"/>
    <property type="project" value="UniProtKB-UniRule"/>
</dbReference>
<evidence type="ECO:0000256" key="12">
    <source>
        <dbReference type="ARBA" id="ARBA00030514"/>
    </source>
</evidence>
<keyword evidence="10 14" id="KW-0408">Iron</keyword>
<evidence type="ECO:0000259" key="16">
    <source>
        <dbReference type="PROSITE" id="PS51379"/>
    </source>
</evidence>
<feature type="binding site" evidence="15">
    <location>
        <position position="563"/>
    </location>
    <ligand>
        <name>[4Fe-4S] cluster</name>
        <dbReference type="ChEBI" id="CHEBI:49883"/>
        <label>2</label>
    </ligand>
</feature>
<keyword evidence="9 14" id="KW-0560">Oxidoreductase</keyword>
<dbReference type="InterPro" id="IPR009014">
    <property type="entry name" value="Transketo_C/PFOR_II"/>
</dbReference>
<evidence type="ECO:0000256" key="10">
    <source>
        <dbReference type="ARBA" id="ARBA00023004"/>
    </source>
</evidence>
<feature type="binding site" evidence="15">
    <location>
        <position position="540"/>
    </location>
    <ligand>
        <name>[4Fe-4S] cluster</name>
        <dbReference type="ChEBI" id="CHEBI:49883"/>
        <label>2</label>
    </ligand>
</feature>
<dbReference type="InterPro" id="IPR017721">
    <property type="entry name" value="IorA"/>
</dbReference>
<dbReference type="SUPFAM" id="SSF52518">
    <property type="entry name" value="Thiamin diphosphate-binding fold (THDP-binding)"/>
    <property type="match status" value="2"/>
</dbReference>
<dbReference type="PANTHER" id="PTHR43710">
    <property type="entry name" value="2-HYDROXYACYL-COA LYASE"/>
    <property type="match status" value="1"/>
</dbReference>
<dbReference type="Proteomes" id="UP000665020">
    <property type="component" value="Chromosome"/>
</dbReference>
<dbReference type="GO" id="GO:0046872">
    <property type="term" value="F:metal ion binding"/>
    <property type="evidence" value="ECO:0007669"/>
    <property type="project" value="UniProtKB-UniRule"/>
</dbReference>
<dbReference type="GO" id="GO:0051539">
    <property type="term" value="F:4 iron, 4 sulfur cluster binding"/>
    <property type="evidence" value="ECO:0007669"/>
    <property type="project" value="UniProtKB-UniRule"/>
</dbReference>
<dbReference type="Pfam" id="PF01855">
    <property type="entry name" value="POR_N"/>
    <property type="match status" value="1"/>
</dbReference>
<feature type="binding site" evidence="15">
    <location>
        <position position="560"/>
    </location>
    <ligand>
        <name>[4Fe-4S] cluster</name>
        <dbReference type="ChEBI" id="CHEBI:49883"/>
        <label>2</label>
    </ligand>
</feature>
<keyword evidence="11 14" id="KW-0411">Iron-sulfur</keyword>
<feature type="binding site" evidence="15">
    <location>
        <position position="567"/>
    </location>
    <ligand>
        <name>[4Fe-4S] cluster</name>
        <dbReference type="ChEBI" id="CHEBI:49883"/>
        <label>1</label>
    </ligand>
</feature>
<evidence type="ECO:0000256" key="6">
    <source>
        <dbReference type="ARBA" id="ARBA00022485"/>
    </source>
</evidence>
<dbReference type="Gene3D" id="3.40.50.970">
    <property type="match status" value="2"/>
</dbReference>
<feature type="domain" description="4Fe-4S ferredoxin-type" evidence="16">
    <location>
        <begin position="548"/>
        <end position="577"/>
    </location>
</feature>
<dbReference type="CDD" id="cd07034">
    <property type="entry name" value="TPP_PYR_PFOR_IOR-alpha_like"/>
    <property type="match status" value="1"/>
</dbReference>
<evidence type="ECO:0000256" key="1">
    <source>
        <dbReference type="ARBA" id="ARBA00002995"/>
    </source>
</evidence>
<evidence type="ECO:0000256" key="14">
    <source>
        <dbReference type="PIRNR" id="PIRNR006439"/>
    </source>
</evidence>
<evidence type="ECO:0000256" key="9">
    <source>
        <dbReference type="ARBA" id="ARBA00023002"/>
    </source>
</evidence>
<comment type="function">
    <text evidence="1 14">Catalyzes the ferredoxin-dependent oxidative decarboxylation of arylpyruvates.</text>
</comment>
<dbReference type="PROSITE" id="PS00198">
    <property type="entry name" value="4FE4S_FER_1"/>
    <property type="match status" value="1"/>
</dbReference>
<gene>
    <name evidence="17" type="primary">iorA</name>
    <name evidence="17" type="ORF">GM661_11360</name>
</gene>
<accession>A0A8A7KKZ7</accession>
<sequence>MKRLMLGNEAVARGAYEAGVRVASSYPGTPSTEITESIAEYDEIYAEWAPNEKVSLEVVCGSAIAGARSICAMKHVGLNVAADPLFTASYTGVNGGLVIVVADDPGMHSSQNEQDSRNYARAAKMPMFEPADSQESKDFVKEAFAVSEEFDTPVLVRLSTRISHSRGIVELKDREEVDLKDYKKDFQKYVMMPAMGRKRHLVLEKRMDSLKDFADKTTLNRIEWGSKRIGVISSGIAYQYAREAFSDASYLKLGMVYPLPDKLISEFADKVDKLYVVEELEPFFEKHIKTMGIKVIGKEKLPITGELSAEIIKDKMLNENNTNKPFKNELPLRPPVMCPGCPHRGTYYVLGKLGLTVTGDIGCYTLGALPPAQSMDTCICMGASIGMAHGMEKARGKDFARKTVAVLGDSTFMHSGVTGLIDIVYNQGNSTVIILDNSITGMTGHQDNPLTGYTIKGEVTKQVDLVKLAEAVGIERVRIADPFNLKEFEAVVREEVQAAEPSVVIAQRPCALLKDVNYEGVLEINTDKCVDCKLCMSLGCPAIVDKGDHMEVNEALCVACMLCTEVCPANAFEKAGDSNE</sequence>
<keyword evidence="5 14" id="KW-0813">Transport</keyword>
<dbReference type="KEGG" id="ifn:GM661_11360"/>
<dbReference type="PROSITE" id="PS51379">
    <property type="entry name" value="4FE4S_FER_2"/>
    <property type="match status" value="2"/>
</dbReference>
<dbReference type="PANTHER" id="PTHR43710:SF5">
    <property type="entry name" value="INDOLEPYRUVATE FERREDOXIN OXIDOREDUCTASE ALPHA SUBUNIT"/>
    <property type="match status" value="1"/>
</dbReference>
<feature type="binding site" evidence="15">
    <location>
        <position position="529"/>
    </location>
    <ligand>
        <name>[4Fe-4S] cluster</name>
        <dbReference type="ChEBI" id="CHEBI:49883"/>
        <label>1</label>
    </ligand>
</feature>
<keyword evidence="6 14" id="KW-0004">4Fe-4S</keyword>
<evidence type="ECO:0000256" key="13">
    <source>
        <dbReference type="ARBA" id="ARBA00048332"/>
    </source>
</evidence>
<comment type="subunit">
    <text evidence="2">Heterodimer of the IorA and IorB subunits.</text>
</comment>
<comment type="cofactor">
    <cofactor evidence="14 15">
        <name>[4Fe-4S] cluster</name>
        <dbReference type="ChEBI" id="CHEBI:49883"/>
    </cofactor>
    <text evidence="14 15">Binds 2 [4Fe-4S] clusters. In this family the first cluster has a non-standard and varying [4Fe-4S] binding motif CX(2)CX(2)CX(4-5)CP.</text>
</comment>
<dbReference type="NCBIfam" id="TIGR03336">
    <property type="entry name" value="IOR_alpha"/>
    <property type="match status" value="1"/>
</dbReference>